<sequence>MRTLTRKQHFELPLSRAPTKRGTCARTHDCVLPCSVSCSGAVDRVGTAGTPLECRWPSRLCPCLCLALLVVSWMGRQGAPRRGGGGHNCAAVPR</sequence>
<organism evidence="1 2">
    <name type="scientific">Pleurodeles waltl</name>
    <name type="common">Iberian ribbed newt</name>
    <dbReference type="NCBI Taxonomy" id="8319"/>
    <lineage>
        <taxon>Eukaryota</taxon>
        <taxon>Metazoa</taxon>
        <taxon>Chordata</taxon>
        <taxon>Craniata</taxon>
        <taxon>Vertebrata</taxon>
        <taxon>Euteleostomi</taxon>
        <taxon>Amphibia</taxon>
        <taxon>Batrachia</taxon>
        <taxon>Caudata</taxon>
        <taxon>Salamandroidea</taxon>
        <taxon>Salamandridae</taxon>
        <taxon>Pleurodelinae</taxon>
        <taxon>Pleurodeles</taxon>
    </lineage>
</organism>
<evidence type="ECO:0000313" key="2">
    <source>
        <dbReference type="Proteomes" id="UP001066276"/>
    </source>
</evidence>
<comment type="caution">
    <text evidence="1">The sequence shown here is derived from an EMBL/GenBank/DDBJ whole genome shotgun (WGS) entry which is preliminary data.</text>
</comment>
<reference evidence="1" key="1">
    <citation type="journal article" date="2022" name="bioRxiv">
        <title>Sequencing and chromosome-scale assembly of the giantPleurodeles waltlgenome.</title>
        <authorList>
            <person name="Brown T."/>
            <person name="Elewa A."/>
            <person name="Iarovenko S."/>
            <person name="Subramanian E."/>
            <person name="Araus A.J."/>
            <person name="Petzold A."/>
            <person name="Susuki M."/>
            <person name="Suzuki K.-i.T."/>
            <person name="Hayashi T."/>
            <person name="Toyoda A."/>
            <person name="Oliveira C."/>
            <person name="Osipova E."/>
            <person name="Leigh N.D."/>
            <person name="Simon A."/>
            <person name="Yun M.H."/>
        </authorList>
    </citation>
    <scope>NUCLEOTIDE SEQUENCE</scope>
    <source>
        <strain evidence="1">20211129_DDA</strain>
        <tissue evidence="1">Liver</tissue>
    </source>
</reference>
<dbReference type="EMBL" id="JANPWB010000010">
    <property type="protein sequence ID" value="KAJ1143728.1"/>
    <property type="molecule type" value="Genomic_DNA"/>
</dbReference>
<protein>
    <submittedName>
        <fullName evidence="1">Uncharacterized protein</fullName>
    </submittedName>
</protein>
<dbReference type="Proteomes" id="UP001066276">
    <property type="component" value="Chromosome 6"/>
</dbReference>
<gene>
    <name evidence="1" type="ORF">NDU88_010033</name>
</gene>
<proteinExistence type="predicted"/>
<evidence type="ECO:0000313" key="1">
    <source>
        <dbReference type="EMBL" id="KAJ1143728.1"/>
    </source>
</evidence>
<keyword evidence="2" id="KW-1185">Reference proteome</keyword>
<accession>A0AAV7QZ49</accession>
<dbReference type="AlphaFoldDB" id="A0AAV7QZ49"/>
<name>A0AAV7QZ49_PLEWA</name>